<dbReference type="EMBL" id="BLXT01000474">
    <property type="protein sequence ID" value="GFN77434.1"/>
    <property type="molecule type" value="Genomic_DNA"/>
</dbReference>
<dbReference type="Proteomes" id="UP000735302">
    <property type="component" value="Unassembled WGS sequence"/>
</dbReference>
<name>A0AAV3Y317_9GAST</name>
<accession>A0AAV3Y317</accession>
<protein>
    <submittedName>
        <fullName evidence="1">Uncharacterized protein</fullName>
    </submittedName>
</protein>
<evidence type="ECO:0000313" key="1">
    <source>
        <dbReference type="EMBL" id="GFN77434.1"/>
    </source>
</evidence>
<reference evidence="1 2" key="1">
    <citation type="journal article" date="2021" name="Elife">
        <title>Chloroplast acquisition without the gene transfer in kleptoplastic sea slugs, Plakobranchus ocellatus.</title>
        <authorList>
            <person name="Maeda T."/>
            <person name="Takahashi S."/>
            <person name="Yoshida T."/>
            <person name="Shimamura S."/>
            <person name="Takaki Y."/>
            <person name="Nagai Y."/>
            <person name="Toyoda A."/>
            <person name="Suzuki Y."/>
            <person name="Arimoto A."/>
            <person name="Ishii H."/>
            <person name="Satoh N."/>
            <person name="Nishiyama T."/>
            <person name="Hasebe M."/>
            <person name="Maruyama T."/>
            <person name="Minagawa J."/>
            <person name="Obokata J."/>
            <person name="Shigenobu S."/>
        </authorList>
    </citation>
    <scope>NUCLEOTIDE SEQUENCE [LARGE SCALE GENOMIC DNA]</scope>
</reference>
<sequence>MKIKTIAILKSEFLRSGQKFEKIKDNQGGLATSGYELQCGQGARGFSLFHVCLLFLKSRSQAHCHGVGQYDNTVHSKTRRCEKDTISLGVGVMSRRKEEKKVGGMKQ</sequence>
<organism evidence="1 2">
    <name type="scientific">Plakobranchus ocellatus</name>
    <dbReference type="NCBI Taxonomy" id="259542"/>
    <lineage>
        <taxon>Eukaryota</taxon>
        <taxon>Metazoa</taxon>
        <taxon>Spiralia</taxon>
        <taxon>Lophotrochozoa</taxon>
        <taxon>Mollusca</taxon>
        <taxon>Gastropoda</taxon>
        <taxon>Heterobranchia</taxon>
        <taxon>Euthyneura</taxon>
        <taxon>Panpulmonata</taxon>
        <taxon>Sacoglossa</taxon>
        <taxon>Placobranchoidea</taxon>
        <taxon>Plakobranchidae</taxon>
        <taxon>Plakobranchus</taxon>
    </lineage>
</organism>
<proteinExistence type="predicted"/>
<gene>
    <name evidence="1" type="ORF">PoB_000394000</name>
</gene>
<dbReference type="AlphaFoldDB" id="A0AAV3Y317"/>
<evidence type="ECO:0000313" key="2">
    <source>
        <dbReference type="Proteomes" id="UP000735302"/>
    </source>
</evidence>
<keyword evidence="2" id="KW-1185">Reference proteome</keyword>
<comment type="caution">
    <text evidence="1">The sequence shown here is derived from an EMBL/GenBank/DDBJ whole genome shotgun (WGS) entry which is preliminary data.</text>
</comment>